<dbReference type="KEGG" id="fmr:Fuma_02186"/>
<dbReference type="InterPro" id="IPR047647">
    <property type="entry name" value="ISAs1_transpos"/>
</dbReference>
<proteinExistence type="predicted"/>
<dbReference type="AlphaFoldDB" id="A0A1P8WES1"/>
<keyword evidence="2" id="KW-1185">Reference proteome</keyword>
<gene>
    <name evidence="1" type="ORF">Fuma_02186</name>
</gene>
<protein>
    <submittedName>
        <fullName evidence="1">Transposase</fullName>
    </submittedName>
</protein>
<dbReference type="InterPro" id="IPR051698">
    <property type="entry name" value="Transposase_11-like"/>
</dbReference>
<evidence type="ECO:0000313" key="1">
    <source>
        <dbReference type="EMBL" id="APZ92575.1"/>
    </source>
</evidence>
<dbReference type="EMBL" id="CP017641">
    <property type="protein sequence ID" value="APZ92575.1"/>
    <property type="molecule type" value="Genomic_DNA"/>
</dbReference>
<dbReference type="NCBIfam" id="NF033564">
    <property type="entry name" value="transpos_ISAs1"/>
    <property type="match status" value="1"/>
</dbReference>
<evidence type="ECO:0000313" key="2">
    <source>
        <dbReference type="Proteomes" id="UP000187735"/>
    </source>
</evidence>
<dbReference type="PANTHER" id="PTHR30298">
    <property type="entry name" value="H REPEAT-ASSOCIATED PREDICTED TRANSPOSASE"/>
    <property type="match status" value="1"/>
</dbReference>
<dbReference type="Proteomes" id="UP000187735">
    <property type="component" value="Chromosome"/>
</dbReference>
<sequence>MRRFETKENAHGREDFRSYLICRAPEDLPDAHRWKNLKAIGIAIINTVRDGKQCIGIRYYILSRYVSGHRFAEAVRSHWGIENNLHWQLDVTFSEDQSRLRKGHTDMNFSILRRTALSLLKNESTAKVGIKNKRLNAAWDETYLAKVLFGK</sequence>
<organism evidence="1 2">
    <name type="scientific">Fuerstiella marisgermanici</name>
    <dbReference type="NCBI Taxonomy" id="1891926"/>
    <lineage>
        <taxon>Bacteria</taxon>
        <taxon>Pseudomonadati</taxon>
        <taxon>Planctomycetota</taxon>
        <taxon>Planctomycetia</taxon>
        <taxon>Planctomycetales</taxon>
        <taxon>Planctomycetaceae</taxon>
        <taxon>Fuerstiella</taxon>
    </lineage>
</organism>
<accession>A0A1P8WES1</accession>
<reference evidence="1 2" key="1">
    <citation type="journal article" date="2016" name="Front. Microbiol.">
        <title>Fuerstia marisgermanicae gen. nov., sp. nov., an Unusual Member of the Phylum Planctomycetes from the German Wadden Sea.</title>
        <authorList>
            <person name="Kohn T."/>
            <person name="Heuer A."/>
            <person name="Jogler M."/>
            <person name="Vollmers J."/>
            <person name="Boedeker C."/>
            <person name="Bunk B."/>
            <person name="Rast P."/>
            <person name="Borchert D."/>
            <person name="Glockner I."/>
            <person name="Freese H.M."/>
            <person name="Klenk H.P."/>
            <person name="Overmann J."/>
            <person name="Kaster A.K."/>
            <person name="Rohde M."/>
            <person name="Wiegand S."/>
            <person name="Jogler C."/>
        </authorList>
    </citation>
    <scope>NUCLEOTIDE SEQUENCE [LARGE SCALE GENOMIC DNA]</scope>
    <source>
        <strain evidence="1 2">NH11</strain>
    </source>
</reference>
<dbReference type="PANTHER" id="PTHR30298:SF0">
    <property type="entry name" value="PROTEIN YBFL-RELATED"/>
    <property type="match status" value="1"/>
</dbReference>
<dbReference type="STRING" id="1891926.Fuma_02186"/>
<name>A0A1P8WES1_9PLAN</name>